<dbReference type="Pfam" id="PF13302">
    <property type="entry name" value="Acetyltransf_3"/>
    <property type="match status" value="1"/>
</dbReference>
<dbReference type="InterPro" id="IPR051531">
    <property type="entry name" value="N-acetyltransferase"/>
</dbReference>
<evidence type="ECO:0000313" key="2">
    <source>
        <dbReference type="EMBL" id="KGN36691.1"/>
    </source>
</evidence>
<dbReference type="GO" id="GO:0016747">
    <property type="term" value="F:acyltransferase activity, transferring groups other than amino-acyl groups"/>
    <property type="evidence" value="ECO:0007669"/>
    <property type="project" value="InterPro"/>
</dbReference>
<feature type="domain" description="N-acetyltransferase" evidence="1">
    <location>
        <begin position="14"/>
        <end position="171"/>
    </location>
</feature>
<gene>
    <name evidence="2" type="ORF">N803_16815</name>
</gene>
<dbReference type="Gene3D" id="3.40.630.30">
    <property type="match status" value="1"/>
</dbReference>
<dbReference type="RefSeq" id="WP_035906056.1">
    <property type="nucleotide sequence ID" value="NZ_AVPK01000008.1"/>
</dbReference>
<dbReference type="Proteomes" id="UP000030011">
    <property type="component" value="Unassembled WGS sequence"/>
</dbReference>
<keyword evidence="2" id="KW-0808">Transferase</keyword>
<reference evidence="2 3" key="1">
    <citation type="submission" date="2013-08" db="EMBL/GenBank/DDBJ databases">
        <title>The genome sequence of Knoellia subterranea.</title>
        <authorList>
            <person name="Zhu W."/>
            <person name="Wang G."/>
        </authorList>
    </citation>
    <scope>NUCLEOTIDE SEQUENCE [LARGE SCALE GENOMIC DNA]</scope>
    <source>
        <strain evidence="2 3">KCTC 19937</strain>
    </source>
</reference>
<dbReference type="STRING" id="1385521.N803_16815"/>
<dbReference type="SUPFAM" id="SSF55729">
    <property type="entry name" value="Acyl-CoA N-acyltransferases (Nat)"/>
    <property type="match status" value="1"/>
</dbReference>
<protein>
    <submittedName>
        <fullName evidence="2">GCN5 family N-acetyltransferase</fullName>
    </submittedName>
</protein>
<evidence type="ECO:0000313" key="3">
    <source>
        <dbReference type="Proteomes" id="UP000030011"/>
    </source>
</evidence>
<dbReference type="PANTHER" id="PTHR43792:SF1">
    <property type="entry name" value="N-ACETYLTRANSFERASE DOMAIN-CONTAINING PROTEIN"/>
    <property type="match status" value="1"/>
</dbReference>
<comment type="caution">
    <text evidence="2">The sequence shown here is derived from an EMBL/GenBank/DDBJ whole genome shotgun (WGS) entry which is preliminary data.</text>
</comment>
<dbReference type="OrthoDB" id="3533156at2"/>
<dbReference type="PROSITE" id="PS51186">
    <property type="entry name" value="GNAT"/>
    <property type="match status" value="1"/>
</dbReference>
<dbReference type="AlphaFoldDB" id="A0A0A0JM24"/>
<dbReference type="EMBL" id="AVPK01000008">
    <property type="protein sequence ID" value="KGN36691.1"/>
    <property type="molecule type" value="Genomic_DNA"/>
</dbReference>
<keyword evidence="3" id="KW-1185">Reference proteome</keyword>
<organism evidence="2 3">
    <name type="scientific">Knoellia subterranea KCTC 19937</name>
    <dbReference type="NCBI Taxonomy" id="1385521"/>
    <lineage>
        <taxon>Bacteria</taxon>
        <taxon>Bacillati</taxon>
        <taxon>Actinomycetota</taxon>
        <taxon>Actinomycetes</taxon>
        <taxon>Micrococcales</taxon>
        <taxon>Intrasporangiaceae</taxon>
        <taxon>Knoellia</taxon>
    </lineage>
</organism>
<accession>A0A0A0JM24</accession>
<proteinExistence type="predicted"/>
<evidence type="ECO:0000259" key="1">
    <source>
        <dbReference type="PROSITE" id="PS51186"/>
    </source>
</evidence>
<dbReference type="InterPro" id="IPR016181">
    <property type="entry name" value="Acyl_CoA_acyltransferase"/>
</dbReference>
<name>A0A0A0JM24_9MICO</name>
<sequence length="187" mass="20112">MPSAPPPLLHTDRLLLRGWRESDVAPFAAMNADPRVTEFFADAQDAAATATFVERIGVSFAERGYGLWALERLDTGEFIGFTGLWTLPEGSPSPGGVEVGWRLAPSAWGRGFATEAASASLADGIRRLGLSDVWSWAVASNTASTAVMKRLGMTLRWEGPNPKVPAGHRLSETVGYHLDGATWRAES</sequence>
<dbReference type="InterPro" id="IPR000182">
    <property type="entry name" value="GNAT_dom"/>
</dbReference>
<dbReference type="eggNOG" id="COG1670">
    <property type="taxonomic scope" value="Bacteria"/>
</dbReference>
<dbReference type="PANTHER" id="PTHR43792">
    <property type="entry name" value="GNAT FAMILY, PUTATIVE (AFU_ORTHOLOGUE AFUA_3G00765)-RELATED-RELATED"/>
    <property type="match status" value="1"/>
</dbReference>